<sequence>MCSNNLQQIQHSATAPQGTVISENGIVKRSRKQFTRCYRVINLSFLESHNIRFGHTKERLKINFFTTNAININ</sequence>
<organism evidence="1 2">
    <name type="scientific">Holothuria leucospilota</name>
    <name type="common">Black long sea cucumber</name>
    <name type="synonym">Mertensiothuria leucospilota</name>
    <dbReference type="NCBI Taxonomy" id="206669"/>
    <lineage>
        <taxon>Eukaryota</taxon>
        <taxon>Metazoa</taxon>
        <taxon>Echinodermata</taxon>
        <taxon>Eleutherozoa</taxon>
        <taxon>Echinozoa</taxon>
        <taxon>Holothuroidea</taxon>
        <taxon>Aspidochirotacea</taxon>
        <taxon>Aspidochirotida</taxon>
        <taxon>Holothuriidae</taxon>
        <taxon>Holothuria</taxon>
    </lineage>
</organism>
<evidence type="ECO:0000313" key="1">
    <source>
        <dbReference type="EMBL" id="KAJ8038310.1"/>
    </source>
</evidence>
<evidence type="ECO:0000313" key="2">
    <source>
        <dbReference type="Proteomes" id="UP001152320"/>
    </source>
</evidence>
<name>A0A9Q1HA41_HOLLE</name>
<gene>
    <name evidence="1" type="ORF">HOLleu_15695</name>
</gene>
<dbReference type="Proteomes" id="UP001152320">
    <property type="component" value="Chromosome 7"/>
</dbReference>
<reference evidence="1" key="1">
    <citation type="submission" date="2021-10" db="EMBL/GenBank/DDBJ databases">
        <title>Tropical sea cucumber genome reveals ecological adaptation and Cuvierian tubules defense mechanism.</title>
        <authorList>
            <person name="Chen T."/>
        </authorList>
    </citation>
    <scope>NUCLEOTIDE SEQUENCE</scope>
    <source>
        <strain evidence="1">Nanhai2018</strain>
        <tissue evidence="1">Muscle</tissue>
    </source>
</reference>
<dbReference type="AlphaFoldDB" id="A0A9Q1HA41"/>
<accession>A0A9Q1HA41</accession>
<protein>
    <submittedName>
        <fullName evidence="1">Uncharacterized protein</fullName>
    </submittedName>
</protein>
<proteinExistence type="predicted"/>
<comment type="caution">
    <text evidence="1">The sequence shown here is derived from an EMBL/GenBank/DDBJ whole genome shotgun (WGS) entry which is preliminary data.</text>
</comment>
<dbReference type="EMBL" id="JAIZAY010000007">
    <property type="protein sequence ID" value="KAJ8038310.1"/>
    <property type="molecule type" value="Genomic_DNA"/>
</dbReference>
<keyword evidence="2" id="KW-1185">Reference proteome</keyword>